<organism evidence="1 2">
    <name type="scientific">Caenorhabditis briggsae</name>
    <dbReference type="NCBI Taxonomy" id="6238"/>
    <lineage>
        <taxon>Eukaryota</taxon>
        <taxon>Metazoa</taxon>
        <taxon>Ecdysozoa</taxon>
        <taxon>Nematoda</taxon>
        <taxon>Chromadorea</taxon>
        <taxon>Rhabditida</taxon>
        <taxon>Rhabditina</taxon>
        <taxon>Rhabditomorpha</taxon>
        <taxon>Rhabditoidea</taxon>
        <taxon>Rhabditidae</taxon>
        <taxon>Peloderinae</taxon>
        <taxon>Caenorhabditis</taxon>
    </lineage>
</organism>
<name>A0AAE9EE47_CAEBR</name>
<accession>A0AAE9EE47</accession>
<proteinExistence type="predicted"/>
<sequence length="80" mass="9335">MKMPSGGMREKKKDLKLAFSLCSDGSDTGRCRIGELWKRDKLLDDLEKLTRKDRHVGLDITERMDKYRSSEWADETEKQA</sequence>
<protein>
    <submittedName>
        <fullName evidence="1">Uncharacterized protein</fullName>
    </submittedName>
</protein>
<reference evidence="1 2" key="1">
    <citation type="submission" date="2022-04" db="EMBL/GenBank/DDBJ databases">
        <title>Chromosome-level reference genomes for two strains of Caenorhabditis briggsae: an improved platform for comparative genomics.</title>
        <authorList>
            <person name="Stevens L."/>
            <person name="Andersen E."/>
        </authorList>
    </citation>
    <scope>NUCLEOTIDE SEQUENCE [LARGE SCALE GENOMIC DNA]</scope>
    <source>
        <strain evidence="1">VX34</strain>
        <tissue evidence="1">Whole-organism</tissue>
    </source>
</reference>
<evidence type="ECO:0000313" key="1">
    <source>
        <dbReference type="EMBL" id="UMM18186.1"/>
    </source>
</evidence>
<gene>
    <name evidence="1" type="ORF">L5515_014366</name>
</gene>
<dbReference type="AlphaFoldDB" id="A0AAE9EE47"/>
<dbReference type="EMBL" id="CP092621">
    <property type="protein sequence ID" value="UMM18186.1"/>
    <property type="molecule type" value="Genomic_DNA"/>
</dbReference>
<keyword evidence="2" id="KW-1185">Reference proteome</keyword>
<dbReference type="Proteomes" id="UP000829354">
    <property type="component" value="Chromosome II"/>
</dbReference>
<evidence type="ECO:0000313" key="2">
    <source>
        <dbReference type="Proteomes" id="UP000829354"/>
    </source>
</evidence>